<keyword evidence="3" id="KW-1003">Cell membrane</keyword>
<keyword evidence="4 8" id="KW-0812">Transmembrane</keyword>
<evidence type="ECO:0000313" key="10">
    <source>
        <dbReference type="Proteomes" id="UP001200470"/>
    </source>
</evidence>
<evidence type="ECO:0000313" key="9">
    <source>
        <dbReference type="EMBL" id="MCF2563102.1"/>
    </source>
</evidence>
<keyword evidence="5" id="KW-0133">Cell shape</keyword>
<gene>
    <name evidence="9" type="primary">mreD</name>
    <name evidence="9" type="ORF">I6E12_03120</name>
</gene>
<protein>
    <submittedName>
        <fullName evidence="9">Rod shape-determining protein MreD</fullName>
    </submittedName>
</protein>
<dbReference type="EMBL" id="JADYTN010000004">
    <property type="protein sequence ID" value="MCF2563102.1"/>
    <property type="molecule type" value="Genomic_DNA"/>
</dbReference>
<comment type="subcellular location">
    <subcellularLocation>
        <location evidence="1">Cell membrane</location>
        <topology evidence="1">Multi-pass membrane protein</topology>
    </subcellularLocation>
</comment>
<evidence type="ECO:0000256" key="4">
    <source>
        <dbReference type="ARBA" id="ARBA00022692"/>
    </source>
</evidence>
<evidence type="ECO:0000256" key="1">
    <source>
        <dbReference type="ARBA" id="ARBA00004651"/>
    </source>
</evidence>
<evidence type="ECO:0000256" key="3">
    <source>
        <dbReference type="ARBA" id="ARBA00022475"/>
    </source>
</evidence>
<sequence>MSIDVLKRAGLFIAYVLVQAMVLGRIHLFGFATPLLYVYFVVKFPRNYPKWGILLWSFSLGLAIDIFCNTPGVAAGALTLIGALQPYIFQLFVPRDSVDDLVPAIRTIGLAKFAYYVTILVLAYCIVFFSLETFSYFDIVEWMMCVFGSAVFTLALIMTFESVRG</sequence>
<evidence type="ECO:0000256" key="8">
    <source>
        <dbReference type="SAM" id="Phobius"/>
    </source>
</evidence>
<name>A0ABS9CFK3_9BACT</name>
<feature type="transmembrane region" description="Helical" evidence="8">
    <location>
        <begin position="113"/>
        <end position="133"/>
    </location>
</feature>
<feature type="transmembrane region" description="Helical" evidence="8">
    <location>
        <begin position="12"/>
        <end position="39"/>
    </location>
</feature>
<evidence type="ECO:0000256" key="6">
    <source>
        <dbReference type="ARBA" id="ARBA00022989"/>
    </source>
</evidence>
<reference evidence="9 10" key="1">
    <citation type="submission" date="2020-12" db="EMBL/GenBank/DDBJ databases">
        <title>Whole genome sequences of gut porcine anaerobes.</title>
        <authorList>
            <person name="Kubasova T."/>
            <person name="Jahodarova E."/>
            <person name="Rychlik I."/>
        </authorList>
    </citation>
    <scope>NUCLEOTIDE SEQUENCE [LARGE SCALE GENOMIC DNA]</scope>
    <source>
        <strain evidence="9 10">An925</strain>
    </source>
</reference>
<organism evidence="9 10">
    <name type="scientific">Xylanibacter brevis</name>
    <dbReference type="NCBI Taxonomy" id="83231"/>
    <lineage>
        <taxon>Bacteria</taxon>
        <taxon>Pseudomonadati</taxon>
        <taxon>Bacteroidota</taxon>
        <taxon>Bacteroidia</taxon>
        <taxon>Bacteroidales</taxon>
        <taxon>Prevotellaceae</taxon>
        <taxon>Xylanibacter</taxon>
    </lineage>
</organism>
<comment type="caution">
    <text evidence="9">The sequence shown here is derived from an EMBL/GenBank/DDBJ whole genome shotgun (WGS) entry which is preliminary data.</text>
</comment>
<feature type="transmembrane region" description="Helical" evidence="8">
    <location>
        <begin position="139"/>
        <end position="160"/>
    </location>
</feature>
<comment type="similarity">
    <text evidence="2">Belongs to the MreD family.</text>
</comment>
<dbReference type="Proteomes" id="UP001200470">
    <property type="component" value="Unassembled WGS sequence"/>
</dbReference>
<dbReference type="InterPro" id="IPR007227">
    <property type="entry name" value="Cell_shape_determining_MreD"/>
</dbReference>
<evidence type="ECO:0000256" key="5">
    <source>
        <dbReference type="ARBA" id="ARBA00022960"/>
    </source>
</evidence>
<feature type="transmembrane region" description="Helical" evidence="8">
    <location>
        <begin position="73"/>
        <end position="93"/>
    </location>
</feature>
<dbReference type="RefSeq" id="WP_094434482.1">
    <property type="nucleotide sequence ID" value="NZ_JADYTN010000004.1"/>
</dbReference>
<proteinExistence type="inferred from homology"/>
<evidence type="ECO:0000256" key="7">
    <source>
        <dbReference type="ARBA" id="ARBA00023136"/>
    </source>
</evidence>
<keyword evidence="10" id="KW-1185">Reference proteome</keyword>
<evidence type="ECO:0000256" key="2">
    <source>
        <dbReference type="ARBA" id="ARBA00007776"/>
    </source>
</evidence>
<keyword evidence="6 8" id="KW-1133">Transmembrane helix</keyword>
<keyword evidence="7 8" id="KW-0472">Membrane</keyword>
<dbReference type="NCBIfam" id="TIGR03426">
    <property type="entry name" value="shape_MreD"/>
    <property type="match status" value="1"/>
</dbReference>
<accession>A0ABS9CFK3</accession>